<dbReference type="InterPro" id="IPR009645">
    <property type="entry name" value="GguC"/>
</dbReference>
<accession>A0A1X7GMX8</accession>
<dbReference type="Gene3D" id="3.90.850.10">
    <property type="entry name" value="Fumarylacetoacetase-like, C-terminal domain"/>
    <property type="match status" value="1"/>
</dbReference>
<evidence type="ECO:0000313" key="1">
    <source>
        <dbReference type="EMBL" id="SMF72190.1"/>
    </source>
</evidence>
<sequence length="332" mass="35869">MSMLRILQVRDDAGRLQVVAWDGENPARAVNGVSSTYDLAKQAIAAGQTLAQRIEAAGLGDPVDLEKAADEGRLLLPITHPDVAHFIVAGTGLTHLGSADGRDKMHKAAQAAEKPTDSMRMFLMGVEGGKPKPGEAGVQPEWFYKGNGSQLRATGEDLVSPAFALDGGEEPELAAIYLIGPDGTPFRLGFCLANEFSDHVTEKGNYLWLAHSKLRQASLGPELLVGDLPDHVEGTSRVRRGDRVIFEKPFLSGEANMSHTIANLEHHNFKYELFRQPGDLHVHFFGTATLSFSEGVKTEAGDVFEISAAPFKLPLVNRLTVAADKPVTIKKL</sequence>
<evidence type="ECO:0000313" key="2">
    <source>
        <dbReference type="Proteomes" id="UP000192903"/>
    </source>
</evidence>
<evidence type="ECO:0008006" key="3">
    <source>
        <dbReference type="Google" id="ProtNLM"/>
    </source>
</evidence>
<proteinExistence type="predicted"/>
<gene>
    <name evidence="1" type="ORF">SAMN02982989_4134</name>
</gene>
<dbReference type="EMBL" id="FXAF01000011">
    <property type="protein sequence ID" value="SMF72190.1"/>
    <property type="molecule type" value="Genomic_DNA"/>
</dbReference>
<dbReference type="AlphaFoldDB" id="A0A1X7GMX8"/>
<dbReference type="GO" id="GO:0003824">
    <property type="term" value="F:catalytic activity"/>
    <property type="evidence" value="ECO:0007669"/>
    <property type="project" value="InterPro"/>
</dbReference>
<keyword evidence="2" id="KW-1185">Reference proteome</keyword>
<dbReference type="STRING" id="464029.SAMN02982989_4134"/>
<dbReference type="SUPFAM" id="SSF56529">
    <property type="entry name" value="FAH"/>
    <property type="match status" value="1"/>
</dbReference>
<dbReference type="NCBIfam" id="NF040903">
    <property type="entry name" value="GguC"/>
    <property type="match status" value="1"/>
</dbReference>
<organism evidence="1 2">
    <name type="scientific">Xaviernesmea oryzae</name>
    <dbReference type="NCBI Taxonomy" id="464029"/>
    <lineage>
        <taxon>Bacteria</taxon>
        <taxon>Pseudomonadati</taxon>
        <taxon>Pseudomonadota</taxon>
        <taxon>Alphaproteobacteria</taxon>
        <taxon>Hyphomicrobiales</taxon>
        <taxon>Rhizobiaceae</taxon>
        <taxon>Rhizobium/Agrobacterium group</taxon>
        <taxon>Xaviernesmea</taxon>
    </lineage>
</organism>
<name>A0A1X7GMX8_9HYPH</name>
<dbReference type="InterPro" id="IPR036663">
    <property type="entry name" value="Fumarylacetoacetase_C_sf"/>
</dbReference>
<dbReference type="PIRSF" id="PIRSF033905">
    <property type="entry name" value="UCP033905"/>
    <property type="match status" value="1"/>
</dbReference>
<protein>
    <recommendedName>
        <fullName evidence="3">FAH family protein</fullName>
    </recommendedName>
</protein>
<dbReference type="Proteomes" id="UP000192903">
    <property type="component" value="Unassembled WGS sequence"/>
</dbReference>
<reference evidence="2" key="1">
    <citation type="submission" date="2017-04" db="EMBL/GenBank/DDBJ databases">
        <authorList>
            <person name="Varghese N."/>
            <person name="Submissions S."/>
        </authorList>
    </citation>
    <scope>NUCLEOTIDE SEQUENCE [LARGE SCALE GENOMIC DNA]</scope>
    <source>
        <strain evidence="2">B4P</strain>
    </source>
</reference>